<dbReference type="EMBL" id="LR134149">
    <property type="protein sequence ID" value="VEA31381.1"/>
    <property type="molecule type" value="Genomic_DNA"/>
</dbReference>
<name>A0A3S4F1U6_SALET</name>
<dbReference type="AlphaFoldDB" id="A0A3S4F1U6"/>
<dbReference type="Pfam" id="PF02061">
    <property type="entry name" value="Lambda_CIII"/>
    <property type="match status" value="1"/>
</dbReference>
<gene>
    <name evidence="1" type="primary">rpc</name>
    <name evidence="1" type="ORF">NCTC8272_00391</name>
</gene>
<evidence type="ECO:0000313" key="1">
    <source>
        <dbReference type="EMBL" id="VEA31381.1"/>
    </source>
</evidence>
<dbReference type="InterPro" id="IPR013056">
    <property type="entry name" value="Phage_lambda_CIII"/>
</dbReference>
<evidence type="ECO:0000313" key="2">
    <source>
        <dbReference type="Proteomes" id="UP000277214"/>
    </source>
</evidence>
<reference evidence="1 2" key="1">
    <citation type="submission" date="2018-12" db="EMBL/GenBank/DDBJ databases">
        <authorList>
            <consortium name="Pathogen Informatics"/>
        </authorList>
    </citation>
    <scope>NUCLEOTIDE SEQUENCE [LARGE SCALE GENOMIC DNA]</scope>
    <source>
        <strain evidence="1 2">NCTC8272</strain>
    </source>
</reference>
<dbReference type="Proteomes" id="UP000277214">
    <property type="component" value="Chromosome 1"/>
</dbReference>
<sequence length="62" mass="7194">MPINKNGESHDDICYRGRCRHGIAQLNESLLERITRKLRAGWKRLGEILNQPGVPRHDHYAC</sequence>
<dbReference type="PROSITE" id="PS00553">
    <property type="entry name" value="LAMBDA_PHAGE_CIII"/>
    <property type="match status" value="1"/>
</dbReference>
<proteinExistence type="predicted"/>
<organism evidence="1 2">
    <name type="scientific">Salmonella enterica I</name>
    <dbReference type="NCBI Taxonomy" id="59201"/>
    <lineage>
        <taxon>Bacteria</taxon>
        <taxon>Pseudomonadati</taxon>
        <taxon>Pseudomonadota</taxon>
        <taxon>Gammaproteobacteria</taxon>
        <taxon>Enterobacterales</taxon>
        <taxon>Enterobacteriaceae</taxon>
        <taxon>Salmonella</taxon>
    </lineage>
</organism>
<dbReference type="PRINTS" id="PR00936">
    <property type="entry name" value="BPLRPCIII"/>
</dbReference>
<protein>
    <submittedName>
        <fullName evidence="1">C3-like protein</fullName>
    </submittedName>
</protein>
<accession>A0A3S4F1U6</accession>